<evidence type="ECO:0000259" key="4">
    <source>
        <dbReference type="PROSITE" id="PS50949"/>
    </source>
</evidence>
<reference evidence="6" key="1">
    <citation type="submission" date="2016-10" db="EMBL/GenBank/DDBJ databases">
        <authorList>
            <person name="Varghese N."/>
            <person name="Submissions S."/>
        </authorList>
    </citation>
    <scope>NUCLEOTIDE SEQUENCE [LARGE SCALE GENOMIC DNA]</scope>
    <source>
        <strain evidence="6">DSM 22127</strain>
    </source>
</reference>
<evidence type="ECO:0000256" key="2">
    <source>
        <dbReference type="ARBA" id="ARBA00023125"/>
    </source>
</evidence>
<feature type="domain" description="HTH gntR-type" evidence="4">
    <location>
        <begin position="12"/>
        <end position="79"/>
    </location>
</feature>
<dbReference type="Pfam" id="PF00392">
    <property type="entry name" value="GntR"/>
    <property type="match status" value="1"/>
</dbReference>
<dbReference type="InterPro" id="IPR008920">
    <property type="entry name" value="TF_FadR/GntR_C"/>
</dbReference>
<gene>
    <name evidence="5" type="ORF">SAMN04488570_2439</name>
</gene>
<keyword evidence="1" id="KW-0805">Transcription regulation</keyword>
<dbReference type="PROSITE" id="PS50949">
    <property type="entry name" value="HTH_GNTR"/>
    <property type="match status" value="1"/>
</dbReference>
<dbReference type="GO" id="GO:0003677">
    <property type="term" value="F:DNA binding"/>
    <property type="evidence" value="ECO:0007669"/>
    <property type="project" value="UniProtKB-KW"/>
</dbReference>
<dbReference type="Gene3D" id="1.20.120.530">
    <property type="entry name" value="GntR ligand-binding domain-like"/>
    <property type="match status" value="1"/>
</dbReference>
<evidence type="ECO:0000256" key="3">
    <source>
        <dbReference type="ARBA" id="ARBA00023163"/>
    </source>
</evidence>
<dbReference type="PANTHER" id="PTHR43537:SF24">
    <property type="entry name" value="GLUCONATE OPERON TRANSCRIPTIONAL REPRESSOR"/>
    <property type="match status" value="1"/>
</dbReference>
<dbReference type="PANTHER" id="PTHR43537">
    <property type="entry name" value="TRANSCRIPTIONAL REGULATOR, GNTR FAMILY"/>
    <property type="match status" value="1"/>
</dbReference>
<dbReference type="InterPro" id="IPR036388">
    <property type="entry name" value="WH-like_DNA-bd_sf"/>
</dbReference>
<evidence type="ECO:0000256" key="1">
    <source>
        <dbReference type="ARBA" id="ARBA00023015"/>
    </source>
</evidence>
<dbReference type="InterPro" id="IPR011711">
    <property type="entry name" value="GntR_C"/>
</dbReference>
<dbReference type="InterPro" id="IPR036390">
    <property type="entry name" value="WH_DNA-bd_sf"/>
</dbReference>
<keyword evidence="6" id="KW-1185">Reference proteome</keyword>
<protein>
    <submittedName>
        <fullName evidence="5">DNA-binding transcriptional regulator, GntR family</fullName>
    </submittedName>
</protein>
<dbReference type="EMBL" id="LT629757">
    <property type="protein sequence ID" value="SDS68363.1"/>
    <property type="molecule type" value="Genomic_DNA"/>
</dbReference>
<organism evidence="5 6">
    <name type="scientific">Nocardioides scoriae</name>
    <dbReference type="NCBI Taxonomy" id="642780"/>
    <lineage>
        <taxon>Bacteria</taxon>
        <taxon>Bacillati</taxon>
        <taxon>Actinomycetota</taxon>
        <taxon>Actinomycetes</taxon>
        <taxon>Propionibacteriales</taxon>
        <taxon>Nocardioidaceae</taxon>
        <taxon>Nocardioides</taxon>
    </lineage>
</organism>
<dbReference type="SMART" id="SM00345">
    <property type="entry name" value="HTH_GNTR"/>
    <property type="match status" value="1"/>
</dbReference>
<dbReference type="GO" id="GO:0003700">
    <property type="term" value="F:DNA-binding transcription factor activity"/>
    <property type="evidence" value="ECO:0007669"/>
    <property type="project" value="InterPro"/>
</dbReference>
<dbReference type="SUPFAM" id="SSF48008">
    <property type="entry name" value="GntR ligand-binding domain-like"/>
    <property type="match status" value="1"/>
</dbReference>
<evidence type="ECO:0000313" key="6">
    <source>
        <dbReference type="Proteomes" id="UP000198859"/>
    </source>
</evidence>
<dbReference type="SUPFAM" id="SSF46785">
    <property type="entry name" value="Winged helix' DNA-binding domain"/>
    <property type="match status" value="1"/>
</dbReference>
<dbReference type="InterPro" id="IPR000524">
    <property type="entry name" value="Tscrpt_reg_HTH_GntR"/>
</dbReference>
<dbReference type="STRING" id="642780.SAMN04488570_2439"/>
<dbReference type="Gene3D" id="1.10.10.10">
    <property type="entry name" value="Winged helix-like DNA-binding domain superfamily/Winged helix DNA-binding domain"/>
    <property type="match status" value="1"/>
</dbReference>
<sequence>MTSHGDPDGGLPTKGDLAYARVRAMVLSGELEPGSVVPQARLAQSIGVSTTPLREAMRRLSVEGLVSLGAHRDARVAHLTAEEARDLVELRRSLDPLACSLAAERRTSAELDRMRATLAGCRALPDDPDAADLAAHRAFHRAVYVASHNAVLVATLDGLWDRTDRYRLLGLRSPRDQAARDRTDQEHEQLVDAVARGDAEAAATVMERHVEHSLGARAAQRLDGHR</sequence>
<evidence type="ECO:0000313" key="5">
    <source>
        <dbReference type="EMBL" id="SDS68363.1"/>
    </source>
</evidence>
<dbReference type="Proteomes" id="UP000198859">
    <property type="component" value="Chromosome I"/>
</dbReference>
<keyword evidence="3" id="KW-0804">Transcription</keyword>
<dbReference type="RefSeq" id="WP_091730022.1">
    <property type="nucleotide sequence ID" value="NZ_LT629757.1"/>
</dbReference>
<accession>A0A1H1U7M9</accession>
<keyword evidence="2 5" id="KW-0238">DNA-binding</keyword>
<dbReference type="Pfam" id="PF07729">
    <property type="entry name" value="FCD"/>
    <property type="match status" value="1"/>
</dbReference>
<dbReference type="OrthoDB" id="3267569at2"/>
<dbReference type="AlphaFoldDB" id="A0A1H1U7M9"/>
<dbReference type="SMART" id="SM00895">
    <property type="entry name" value="FCD"/>
    <property type="match status" value="1"/>
</dbReference>
<proteinExistence type="predicted"/>
<name>A0A1H1U7M9_9ACTN</name>